<proteinExistence type="predicted"/>
<sequence>MKENKNLMSICYEGTSGVTDIRTCYIDEILHFSLKDIFIVLNKENKELGEINPTRFIPNLIKSQINELDSDEYKNIPVSHGKFDEETEIFVTQPGLNRVMGNDKSKAGRKFQRWLYHEVVPSLTKHGVYPPPMTAQGSALTKMAEIVAQNAIAVAELFRQHDELSRKMEDVDSRVSRLEGNSDEPHIITVRQFFDKQELFLSEKKEFDIVVWCENLALSYGRPQRKCPSGDRMRTKFYQVIIEEAKNLVESSRG</sequence>
<evidence type="ECO:0000256" key="1">
    <source>
        <dbReference type="SAM" id="Coils"/>
    </source>
</evidence>
<dbReference type="OrthoDB" id="79831at2"/>
<feature type="domain" description="Bro-N" evidence="2">
    <location>
        <begin position="5"/>
        <end position="127"/>
    </location>
</feature>
<comment type="caution">
    <text evidence="3">The sequence shown here is derived from an EMBL/GenBank/DDBJ whole genome shotgun (WGS) entry which is preliminary data.</text>
</comment>
<dbReference type="InterPro" id="IPR003497">
    <property type="entry name" value="BRO_N_domain"/>
</dbReference>
<keyword evidence="1" id="KW-0175">Coiled coil</keyword>
<evidence type="ECO:0000313" key="4">
    <source>
        <dbReference type="Proteomes" id="UP000029435"/>
    </source>
</evidence>
<dbReference type="Proteomes" id="UP000029435">
    <property type="component" value="Unassembled WGS sequence"/>
</dbReference>
<name>A0A0M2F373_9GAMM</name>
<dbReference type="EMBL" id="JQOD01000002">
    <property type="protein sequence ID" value="KGA34251.1"/>
    <property type="molecule type" value="Genomic_DNA"/>
</dbReference>
<accession>A0A0M2F373</accession>
<organism evidence="3 4">
    <name type="scientific">Pectobacterium brasiliense</name>
    <dbReference type="NCBI Taxonomy" id="180957"/>
    <lineage>
        <taxon>Bacteria</taxon>
        <taxon>Pseudomonadati</taxon>
        <taxon>Pseudomonadota</taxon>
        <taxon>Gammaproteobacteria</taxon>
        <taxon>Enterobacterales</taxon>
        <taxon>Pectobacteriaceae</taxon>
        <taxon>Pectobacterium</taxon>
    </lineage>
</organism>
<dbReference type="RefSeq" id="WP_039315344.1">
    <property type="nucleotide sequence ID" value="NZ_JQOD01000002.1"/>
</dbReference>
<evidence type="ECO:0000259" key="2">
    <source>
        <dbReference type="PROSITE" id="PS51750"/>
    </source>
</evidence>
<protein>
    <submittedName>
        <fullName evidence="3">BRO-like protein</fullName>
    </submittedName>
</protein>
<dbReference type="AlphaFoldDB" id="A0A0M2F373"/>
<reference evidence="3 4" key="1">
    <citation type="submission" date="2014-08" db="EMBL/GenBank/DDBJ databases">
        <title>Genome sequences of NCPPB Pectobacterium isolates.</title>
        <authorList>
            <person name="Glover R.H."/>
            <person name="Sapp M."/>
            <person name="Elphinstone J."/>
        </authorList>
    </citation>
    <scope>NUCLEOTIDE SEQUENCE [LARGE SCALE GENOMIC DNA]</scope>
    <source>
        <strain evidence="3 4">LMG 21372</strain>
    </source>
</reference>
<gene>
    <name evidence="3" type="ORF">KU74_12305</name>
</gene>
<feature type="coiled-coil region" evidence="1">
    <location>
        <begin position="154"/>
        <end position="181"/>
    </location>
</feature>
<dbReference type="PROSITE" id="PS51750">
    <property type="entry name" value="BRO_N"/>
    <property type="match status" value="1"/>
</dbReference>
<evidence type="ECO:0000313" key="3">
    <source>
        <dbReference type="EMBL" id="KGA34251.1"/>
    </source>
</evidence>